<sequence length="245" mass="26406">MSGNTIPVKVKAEDGDKLVVETRDGGEQTYCLNPRRTMYLHARQLQTSSEANLLRFDGDCLGLTPESPLFVRGIATLEDRSIAVIGDPDNAACTLAIGFHALDDGIWLKHKELAQMLGKAPHYTHASVGLARHSGGIDDDWLVECQVPPATLRAMAKAVSCGAMPAMRVGLALRGIYSSGARASQSVKTDWYLRPNRRDNSVDAPEIAHGDITLLSFEEALAHSSPEAIPQLYAFDDAIPAPMAA</sequence>
<evidence type="ECO:0000313" key="1">
    <source>
        <dbReference type="EMBL" id="QDL37767.1"/>
    </source>
</evidence>
<proteinExistence type="predicted"/>
<organism evidence="1 2">
    <name type="scientific">Rhodoferax sediminis</name>
    <dbReference type="NCBI Taxonomy" id="2509614"/>
    <lineage>
        <taxon>Bacteria</taxon>
        <taxon>Pseudomonadati</taxon>
        <taxon>Pseudomonadota</taxon>
        <taxon>Betaproteobacteria</taxon>
        <taxon>Burkholderiales</taxon>
        <taxon>Comamonadaceae</taxon>
        <taxon>Rhodoferax</taxon>
    </lineage>
</organism>
<protein>
    <submittedName>
        <fullName evidence="1">Uncharacterized protein</fullName>
    </submittedName>
</protein>
<keyword evidence="2" id="KW-1185">Reference proteome</keyword>
<gene>
    <name evidence="1" type="ORF">EUB48_11160</name>
</gene>
<evidence type="ECO:0000313" key="2">
    <source>
        <dbReference type="Proteomes" id="UP000316798"/>
    </source>
</evidence>
<dbReference type="EMBL" id="CP035503">
    <property type="protein sequence ID" value="QDL37767.1"/>
    <property type="molecule type" value="Genomic_DNA"/>
</dbReference>
<dbReference type="KEGG" id="rhf:EUB48_11160"/>
<name>A0A515DBI1_9BURK</name>
<accession>A0A515DBI1</accession>
<dbReference type="OrthoDB" id="8905924at2"/>
<reference evidence="1 2" key="1">
    <citation type="submission" date="2019-01" db="EMBL/GenBank/DDBJ databases">
        <title>Genomic insights into a novel species Rhodoferax sp.</title>
        <authorList>
            <person name="Jin L."/>
        </authorList>
    </citation>
    <scope>NUCLEOTIDE SEQUENCE [LARGE SCALE GENOMIC DNA]</scope>
    <source>
        <strain evidence="1 2">CHu59-6-5</strain>
    </source>
</reference>
<dbReference type="Proteomes" id="UP000316798">
    <property type="component" value="Chromosome"/>
</dbReference>
<dbReference type="RefSeq" id="WP_142819158.1">
    <property type="nucleotide sequence ID" value="NZ_CP035503.1"/>
</dbReference>
<dbReference type="AlphaFoldDB" id="A0A515DBI1"/>